<dbReference type="PANTHER" id="PTHR31392">
    <property type="entry name" value="ALPHA-1,3-MANNOSYLTRANSFERASE MNN1-RELATED"/>
    <property type="match status" value="1"/>
</dbReference>
<dbReference type="PANTHER" id="PTHR31392:SF1">
    <property type="entry name" value="ALPHA-1,3-MANNOSYLTRANSFERASE MNN1-RELATED"/>
    <property type="match status" value="1"/>
</dbReference>
<dbReference type="GO" id="GO:0016020">
    <property type="term" value="C:membrane"/>
    <property type="evidence" value="ECO:0007669"/>
    <property type="project" value="UniProtKB-SubCell"/>
</dbReference>
<comment type="subcellular location">
    <subcellularLocation>
        <location evidence="1">Membrane</location>
        <topology evidence="1">Single-pass type II membrane protein</topology>
    </subcellularLocation>
</comment>
<keyword evidence="3" id="KW-0328">Glycosyltransferase</keyword>
<comment type="similarity">
    <text evidence="2">Belongs to the MNN1/MNT family.</text>
</comment>
<keyword evidence="9" id="KW-0325">Glycoprotein</keyword>
<dbReference type="InterPro" id="IPR029044">
    <property type="entry name" value="Nucleotide-diphossugar_trans"/>
</dbReference>
<dbReference type="GeneID" id="41999597"/>
<protein>
    <submittedName>
        <fullName evidence="11">Uncharacterized protein</fullName>
    </submittedName>
</protein>
<keyword evidence="5 10" id="KW-0812">Transmembrane</keyword>
<accession>A0A366QX71</accession>
<evidence type="ECO:0000256" key="3">
    <source>
        <dbReference type="ARBA" id="ARBA00022676"/>
    </source>
</evidence>
<dbReference type="AlphaFoldDB" id="A0A366QX71"/>
<evidence type="ECO:0000313" key="11">
    <source>
        <dbReference type="EMBL" id="RBR08580.1"/>
    </source>
</evidence>
<keyword evidence="7 10" id="KW-1133">Transmembrane helix</keyword>
<sequence>MDLAVERGGHLLRTPRRISKRYAAVFGFFAVFLLLLCNLSWPDDSKSISTLESHDLMDVAQTKKFYLKSPIEPPYKNKFWEVGERVKHLGYWIGASDALPPDMEQGIDSSIAAETIAQSLFPFLKSSTRNPESVTPLADLRKSYKPGSRGIIIPVGGGEQSVRYACHLIVSLRHVLHSKLPIQIAYAGDEDLPPKHRSMIQGLRGATDMEFLDVLSVFNNETLKLQGAGWAIKPFALLSSRFEKAILIDADAVFLQKPEILFDHKPFVEKGAYLFHDRLLWKDRYPERHIWWKDQIKQPSPEMSKSKVWMDHYSEECDSGVVVVDKSRISVFVGLLHVAWQNTHDVRTDVTYKYGHGDKESWWLGFELSGSTYEFEAQYGSIIGWGDSPTAKNVKMVCSFVIAHLDTKHRLLWYNGGLLENKRSDLNKYRLPSFWMTGGKWEKGRTQEDMSCMHNGTVYSLTDTEKTILGESIDMAKEVDKAFARH</sequence>
<gene>
    <name evidence="11" type="ORF">FIESC28_10166</name>
</gene>
<dbReference type="GO" id="GO:0005794">
    <property type="term" value="C:Golgi apparatus"/>
    <property type="evidence" value="ECO:0007669"/>
    <property type="project" value="TreeGrafter"/>
</dbReference>
<evidence type="ECO:0000256" key="1">
    <source>
        <dbReference type="ARBA" id="ARBA00004606"/>
    </source>
</evidence>
<evidence type="ECO:0000256" key="8">
    <source>
        <dbReference type="ARBA" id="ARBA00023136"/>
    </source>
</evidence>
<evidence type="ECO:0000256" key="2">
    <source>
        <dbReference type="ARBA" id="ARBA00009105"/>
    </source>
</evidence>
<dbReference type="GO" id="GO:0000033">
    <property type="term" value="F:alpha-1,3-mannosyltransferase activity"/>
    <property type="evidence" value="ECO:0007669"/>
    <property type="project" value="TreeGrafter"/>
</dbReference>
<dbReference type="SUPFAM" id="SSF53448">
    <property type="entry name" value="Nucleotide-diphospho-sugar transferases"/>
    <property type="match status" value="1"/>
</dbReference>
<keyword evidence="4" id="KW-0808">Transferase</keyword>
<evidence type="ECO:0000256" key="10">
    <source>
        <dbReference type="SAM" id="Phobius"/>
    </source>
</evidence>
<comment type="caution">
    <text evidence="11">The sequence shown here is derived from an EMBL/GenBank/DDBJ whole genome shotgun (WGS) entry which is preliminary data.</text>
</comment>
<dbReference type="InterPro" id="IPR022751">
    <property type="entry name" value="Alpha_mannosyltransferase"/>
</dbReference>
<dbReference type="EMBL" id="QKXC01000281">
    <property type="protein sequence ID" value="RBR08580.1"/>
    <property type="molecule type" value="Genomic_DNA"/>
</dbReference>
<organism evidence="11 12">
    <name type="scientific">Fusarium coffeatum</name>
    <dbReference type="NCBI Taxonomy" id="231269"/>
    <lineage>
        <taxon>Eukaryota</taxon>
        <taxon>Fungi</taxon>
        <taxon>Dikarya</taxon>
        <taxon>Ascomycota</taxon>
        <taxon>Pezizomycotina</taxon>
        <taxon>Sordariomycetes</taxon>
        <taxon>Hypocreomycetidae</taxon>
        <taxon>Hypocreales</taxon>
        <taxon>Nectriaceae</taxon>
        <taxon>Fusarium</taxon>
        <taxon>Fusarium incarnatum-equiseti species complex</taxon>
    </lineage>
</organism>
<evidence type="ECO:0000256" key="6">
    <source>
        <dbReference type="ARBA" id="ARBA00022968"/>
    </source>
</evidence>
<evidence type="ECO:0000256" key="9">
    <source>
        <dbReference type="ARBA" id="ARBA00023180"/>
    </source>
</evidence>
<feature type="transmembrane region" description="Helical" evidence="10">
    <location>
        <begin position="21"/>
        <end position="41"/>
    </location>
</feature>
<evidence type="ECO:0000313" key="12">
    <source>
        <dbReference type="Proteomes" id="UP000253153"/>
    </source>
</evidence>
<name>A0A366QX71_9HYPO</name>
<evidence type="ECO:0000256" key="4">
    <source>
        <dbReference type="ARBA" id="ARBA00022679"/>
    </source>
</evidence>
<reference evidence="11 12" key="1">
    <citation type="submission" date="2018-06" db="EMBL/GenBank/DDBJ databases">
        <title>Fusarium incarnatum-equiseti species complex species 28.</title>
        <authorList>
            <person name="Gardiner D.M."/>
        </authorList>
    </citation>
    <scope>NUCLEOTIDE SEQUENCE [LARGE SCALE GENOMIC DNA]</scope>
    <source>
        <strain evidence="11 12">FIESC_28</strain>
    </source>
</reference>
<evidence type="ECO:0000256" key="5">
    <source>
        <dbReference type="ARBA" id="ARBA00022692"/>
    </source>
</evidence>
<dbReference type="Proteomes" id="UP000253153">
    <property type="component" value="Unassembled WGS sequence"/>
</dbReference>
<evidence type="ECO:0000256" key="7">
    <source>
        <dbReference type="ARBA" id="ARBA00022989"/>
    </source>
</evidence>
<proteinExistence type="inferred from homology"/>
<keyword evidence="8 10" id="KW-0472">Membrane</keyword>
<keyword evidence="12" id="KW-1185">Reference proteome</keyword>
<keyword evidence="6" id="KW-0735">Signal-anchor</keyword>
<dbReference type="Pfam" id="PF11051">
    <property type="entry name" value="Mannosyl_trans3"/>
    <property type="match status" value="1"/>
</dbReference>
<dbReference type="RefSeq" id="XP_031011596.1">
    <property type="nucleotide sequence ID" value="XM_031164301.1"/>
</dbReference>
<dbReference type="OrthoDB" id="430354at2759"/>
<dbReference type="GO" id="GO:0006493">
    <property type="term" value="P:protein O-linked glycosylation"/>
    <property type="evidence" value="ECO:0007669"/>
    <property type="project" value="TreeGrafter"/>
</dbReference>